<sequence>MNYNTIYKNLKVTFFENRFASDNAELIIKAKEQGRTVARTIHTETTWCDYVSMVMDKSKWITFTATTPEQYSKEKEQFDGVVFAEMIPNTARSAKNVIAHHAIVLDIDAGITLEEVKLDLEDFEYVLYSSGGTGIKCGERFRVVLPLQNPISAEEYNNYALGLKQRFPYSDESFSKSLQIQYSPMLNTVIPELFIAYHGQGKFFNIDDDVELISQEDAYISNVQFTNPEFTDEFTSKLLNALVEHNAGQLAYEERRILANRMVSAGISHFDMVQVLDRTGRAGASHSGADIANMANAQYGHVLGLRKNLPQDFQFEFKVQPTVIQHSPKVDVVNNYDAEFWLAADQYLDSISNQIDWDHKLILLHADVGVGKNHFFKGMDNHKVVAPLTSIVVNNTTQVGSNINNIHVDSIATWNQVLALMNQPAVCKDLVLVIDECHGLIFDYSYKSKTIKQLYRAIGMFKSVVMMSGTIEPNYFSKLKFDKVYRVHKKQLAVKSIQTIICEDKTEALLQDLLLEQHKSIVLINNKELSKVIISRLESIGKKCLEVNADVKNSAAVVNFFTTKQMGSYDFIIGTNSIIEGLSIEGELEQAVVYIWDSLDPDRIEQFTNRFRNVTRSKSVKLYKPRSEVLPVQIENVQSKIEAAQKVADGLNEYVSLLSLNQKSSFRNSFKNEIFGDLVIWNSDLDIFDVNYPYLDFESAQIRSHNSNHSFEDFSNRMMCYDFTVYYPQWRLSDADVRQSIKVEAKANKANTKQSHDVLMAKLADDFSTGNFTDEHDNQEQHDEYWGVHDSVASLLDVGLAKSDAPIVVMNYMNDKNYIADAWTDYNNQVRCNSVLDLIRQELSNCVVNNKGKILLLSQDADRIAHLVAQKVLSVYYMGDIDRMIGSDQWGSDLVKVVKKDTNEVEVSHLGSCFLYKMEDQVSHFEIKQNRSRTILSRYITLSSSTQIRLDSTRQRAFQVIHENLTGLEFTPIDNEQQQRDKLAAIIASKRDGQSIVVRDETIVVDVSAINNDSIVESVSDSKPTNKARAFMKLL</sequence>
<gene>
    <name evidence="1" type="ORF">ERS008529_02192</name>
</gene>
<evidence type="ECO:0000313" key="1">
    <source>
        <dbReference type="EMBL" id="CNH81364.1"/>
    </source>
</evidence>
<accession>A0A0T9PTE7</accession>
<name>A0A0T9PTE7_9GAMM</name>
<dbReference type="AlphaFoldDB" id="A0A0T9PTE7"/>
<proteinExistence type="predicted"/>
<dbReference type="InterPro" id="IPR027417">
    <property type="entry name" value="P-loop_NTPase"/>
</dbReference>
<dbReference type="Proteomes" id="UP000045840">
    <property type="component" value="Unassembled WGS sequence"/>
</dbReference>
<dbReference type="SUPFAM" id="SSF52540">
    <property type="entry name" value="P-loop containing nucleoside triphosphate hydrolases"/>
    <property type="match status" value="1"/>
</dbReference>
<evidence type="ECO:0000313" key="2">
    <source>
        <dbReference type="Proteomes" id="UP000045840"/>
    </source>
</evidence>
<dbReference type="EMBL" id="CQAZ01000017">
    <property type="protein sequence ID" value="CNH81364.1"/>
    <property type="molecule type" value="Genomic_DNA"/>
</dbReference>
<protein>
    <submittedName>
        <fullName evidence="1">Uncharacterized protein</fullName>
    </submittedName>
</protein>
<organism evidence="1 2">
    <name type="scientific">Yersinia pekkanenii</name>
    <dbReference type="NCBI Taxonomy" id="1288385"/>
    <lineage>
        <taxon>Bacteria</taxon>
        <taxon>Pseudomonadati</taxon>
        <taxon>Pseudomonadota</taxon>
        <taxon>Gammaproteobacteria</taxon>
        <taxon>Enterobacterales</taxon>
        <taxon>Yersiniaceae</taxon>
        <taxon>Yersinia</taxon>
    </lineage>
</organism>
<dbReference type="RefSeq" id="WP_049613121.1">
    <property type="nucleotide sequence ID" value="NZ_CQAZ01000017.1"/>
</dbReference>
<reference evidence="2" key="1">
    <citation type="submission" date="2015-03" db="EMBL/GenBank/DDBJ databases">
        <authorList>
            <consortium name="Pathogen Informatics"/>
        </authorList>
    </citation>
    <scope>NUCLEOTIDE SEQUENCE [LARGE SCALE GENOMIC DNA]</scope>
    <source>
        <strain evidence="2">A125KOH2</strain>
    </source>
</reference>